<dbReference type="InterPro" id="IPR000073">
    <property type="entry name" value="AB_hydrolase_1"/>
</dbReference>
<dbReference type="STRING" id="1227549.SAMN05444007_10796"/>
<dbReference type="AlphaFoldDB" id="A0A1H7BL96"/>
<dbReference type="InterPro" id="IPR029058">
    <property type="entry name" value="AB_hydrolase_fold"/>
</dbReference>
<dbReference type="RefSeq" id="WP_092367496.1">
    <property type="nucleotide sequence ID" value="NZ_BMGV01000007.1"/>
</dbReference>
<feature type="domain" description="AB hydrolase-1" evidence="2">
    <location>
        <begin position="64"/>
        <end position="218"/>
    </location>
</feature>
<keyword evidence="4" id="KW-1185">Reference proteome</keyword>
<dbReference type="SUPFAM" id="SSF53474">
    <property type="entry name" value="alpha/beta-Hydrolases"/>
    <property type="match status" value="1"/>
</dbReference>
<organism evidence="3 4">
    <name type="scientific">Cribrihabitans marinus</name>
    <dbReference type="NCBI Taxonomy" id="1227549"/>
    <lineage>
        <taxon>Bacteria</taxon>
        <taxon>Pseudomonadati</taxon>
        <taxon>Pseudomonadota</taxon>
        <taxon>Alphaproteobacteria</taxon>
        <taxon>Rhodobacterales</taxon>
        <taxon>Paracoccaceae</taxon>
        <taxon>Cribrihabitans</taxon>
    </lineage>
</organism>
<dbReference type="Pfam" id="PF12697">
    <property type="entry name" value="Abhydrolase_6"/>
    <property type="match status" value="1"/>
</dbReference>
<dbReference type="InterPro" id="IPR050300">
    <property type="entry name" value="GDXG_lipolytic_enzyme"/>
</dbReference>
<dbReference type="PANTHER" id="PTHR48081">
    <property type="entry name" value="AB HYDROLASE SUPERFAMILY PROTEIN C4A8.06C"/>
    <property type="match status" value="1"/>
</dbReference>
<accession>A0A1H7BL96</accession>
<proteinExistence type="predicted"/>
<dbReference type="EMBL" id="FNYD01000007">
    <property type="protein sequence ID" value="SEJ78391.1"/>
    <property type="molecule type" value="Genomic_DNA"/>
</dbReference>
<dbReference type="PANTHER" id="PTHR48081:SF33">
    <property type="entry name" value="KYNURENINE FORMAMIDASE"/>
    <property type="match status" value="1"/>
</dbReference>
<evidence type="ECO:0000313" key="3">
    <source>
        <dbReference type="EMBL" id="SEJ78391.1"/>
    </source>
</evidence>
<dbReference type="OrthoDB" id="9771666at2"/>
<reference evidence="3 4" key="1">
    <citation type="submission" date="2016-10" db="EMBL/GenBank/DDBJ databases">
        <authorList>
            <person name="de Groot N.N."/>
        </authorList>
    </citation>
    <scope>NUCLEOTIDE SEQUENCE [LARGE SCALE GENOMIC DNA]</scope>
    <source>
        <strain evidence="3 4">DSM 29340</strain>
    </source>
</reference>
<evidence type="ECO:0000256" key="1">
    <source>
        <dbReference type="ARBA" id="ARBA00022801"/>
    </source>
</evidence>
<keyword evidence="1 3" id="KW-0378">Hydrolase</keyword>
<dbReference type="Gene3D" id="3.40.50.1820">
    <property type="entry name" value="alpha/beta hydrolase"/>
    <property type="match status" value="1"/>
</dbReference>
<gene>
    <name evidence="3" type="ORF">SAMN05444007_10796</name>
</gene>
<dbReference type="GO" id="GO:0016787">
    <property type="term" value="F:hydrolase activity"/>
    <property type="evidence" value="ECO:0007669"/>
    <property type="project" value="UniProtKB-KW"/>
</dbReference>
<evidence type="ECO:0000259" key="2">
    <source>
        <dbReference type="Pfam" id="PF12697"/>
    </source>
</evidence>
<dbReference type="Proteomes" id="UP000199379">
    <property type="component" value="Unassembled WGS sequence"/>
</dbReference>
<sequence length="259" mass="28150">MIDWDDAFDNSGYVPGAAAMLERWTAQARAVRVEAGELDIAYGPGARNRLDLFRPEGTVRGLAVFVHGGYWHMLDKNVWSHFATGCLPRGWALAVPGYTLAPEMRIGEIVREIAAAVSFAAELVPGPVRLIGHSAGGHLVSRMACEGGPVPGRLERVVSVSGIHDLRPLLGTRMNEILQLDTAEAEAESPALRRPRDGLDVRFWCGACERPELLRQTRLISEAWAAPNTFEPDHDHFTIIEGLGDPGSPLTEAFLGAPD</sequence>
<protein>
    <submittedName>
        <fullName evidence="3">Alpha/beta hydrolase family protein</fullName>
    </submittedName>
</protein>
<evidence type="ECO:0000313" key="4">
    <source>
        <dbReference type="Proteomes" id="UP000199379"/>
    </source>
</evidence>
<name>A0A1H7BL96_9RHOB</name>